<keyword evidence="3" id="KW-1185">Reference proteome</keyword>
<gene>
    <name evidence="2" type="ORF">RIF29_45378</name>
</gene>
<comment type="caution">
    <text evidence="2">The sequence shown here is derived from an EMBL/GenBank/DDBJ whole genome shotgun (WGS) entry which is preliminary data.</text>
</comment>
<proteinExistence type="predicted"/>
<dbReference type="EMBL" id="JAYWIO010000035">
    <property type="protein sequence ID" value="KAK7236664.1"/>
    <property type="molecule type" value="Genomic_DNA"/>
</dbReference>
<evidence type="ECO:0000313" key="3">
    <source>
        <dbReference type="Proteomes" id="UP001372338"/>
    </source>
</evidence>
<protein>
    <submittedName>
        <fullName evidence="2">Uncharacterized protein</fullName>
    </submittedName>
</protein>
<dbReference type="AlphaFoldDB" id="A0AAN9DWW6"/>
<keyword evidence="1" id="KW-0472">Membrane</keyword>
<reference evidence="2 3" key="1">
    <citation type="submission" date="2024-01" db="EMBL/GenBank/DDBJ databases">
        <title>The genomes of 5 underutilized Papilionoideae crops provide insights into root nodulation and disease resistanc.</title>
        <authorList>
            <person name="Yuan L."/>
        </authorList>
    </citation>
    <scope>NUCLEOTIDE SEQUENCE [LARGE SCALE GENOMIC DNA]</scope>
    <source>
        <strain evidence="2">ZHUSHIDOU_FW_LH</strain>
        <tissue evidence="2">Leaf</tissue>
    </source>
</reference>
<keyword evidence="1" id="KW-0812">Transmembrane</keyword>
<feature type="transmembrane region" description="Helical" evidence="1">
    <location>
        <begin position="55"/>
        <end position="77"/>
    </location>
</feature>
<sequence>MTYLTQCFSTHLFLSFVIPSLFIIYFCSPFSSIFSDAPTCYEIILIASTRVLARLRARFASIVFLLPSALLKLASAISRVC</sequence>
<accession>A0AAN9DWW6</accession>
<name>A0AAN9DWW6_CROPI</name>
<evidence type="ECO:0000256" key="1">
    <source>
        <dbReference type="SAM" id="Phobius"/>
    </source>
</evidence>
<dbReference type="Proteomes" id="UP001372338">
    <property type="component" value="Unassembled WGS sequence"/>
</dbReference>
<organism evidence="2 3">
    <name type="scientific">Crotalaria pallida</name>
    <name type="common">Smooth rattlebox</name>
    <name type="synonym">Crotalaria striata</name>
    <dbReference type="NCBI Taxonomy" id="3830"/>
    <lineage>
        <taxon>Eukaryota</taxon>
        <taxon>Viridiplantae</taxon>
        <taxon>Streptophyta</taxon>
        <taxon>Embryophyta</taxon>
        <taxon>Tracheophyta</taxon>
        <taxon>Spermatophyta</taxon>
        <taxon>Magnoliopsida</taxon>
        <taxon>eudicotyledons</taxon>
        <taxon>Gunneridae</taxon>
        <taxon>Pentapetalae</taxon>
        <taxon>rosids</taxon>
        <taxon>fabids</taxon>
        <taxon>Fabales</taxon>
        <taxon>Fabaceae</taxon>
        <taxon>Papilionoideae</taxon>
        <taxon>50 kb inversion clade</taxon>
        <taxon>genistoids sensu lato</taxon>
        <taxon>core genistoids</taxon>
        <taxon>Crotalarieae</taxon>
        <taxon>Crotalaria</taxon>
    </lineage>
</organism>
<evidence type="ECO:0000313" key="2">
    <source>
        <dbReference type="EMBL" id="KAK7236664.1"/>
    </source>
</evidence>
<feature type="transmembrane region" description="Helical" evidence="1">
    <location>
        <begin position="12"/>
        <end position="34"/>
    </location>
</feature>
<keyword evidence="1" id="KW-1133">Transmembrane helix</keyword>